<feature type="coiled-coil region" evidence="1">
    <location>
        <begin position="37"/>
        <end position="220"/>
    </location>
</feature>
<dbReference type="AlphaFoldDB" id="A0AAX4P2M4"/>
<keyword evidence="1" id="KW-0175">Coiled coil</keyword>
<keyword evidence="3" id="KW-1185">Reference proteome</keyword>
<evidence type="ECO:0000313" key="2">
    <source>
        <dbReference type="EMBL" id="WZN60640.1"/>
    </source>
</evidence>
<name>A0AAX4P2M4_9CHLO</name>
<gene>
    <name evidence="2" type="ORF">HKI87_03g21740</name>
</gene>
<reference evidence="2 3" key="1">
    <citation type="submission" date="2024-03" db="EMBL/GenBank/DDBJ databases">
        <title>Complete genome sequence of the green alga Chloropicon roscoffensis RCC1871.</title>
        <authorList>
            <person name="Lemieux C."/>
            <person name="Pombert J.-F."/>
            <person name="Otis C."/>
            <person name="Turmel M."/>
        </authorList>
    </citation>
    <scope>NUCLEOTIDE SEQUENCE [LARGE SCALE GENOMIC DNA]</scope>
    <source>
        <strain evidence="2 3">RCC1871</strain>
    </source>
</reference>
<sequence>MGGQAVERESRAATRKANEGFVKVVSVNAKVKAGGVLAKLENRCEQKDREIAVLEARVAELQIQNAEKDEELGSLEGLLEEANEDLTQERSKTKALEEQLAVLRVFQNEKKISQKEIERITEQVRSSGFKTSPSPKSSDVLWASHSIEVEIEELISRLAKTEARLALTEEKCTTLEESNRELEQQRNQHQRHTQIVLKDKAKLAAELQALRDTNSQKEADDYWSRSPLASKNVNLR</sequence>
<proteinExistence type="predicted"/>
<organism evidence="2 3">
    <name type="scientific">Chloropicon roscoffensis</name>
    <dbReference type="NCBI Taxonomy" id="1461544"/>
    <lineage>
        <taxon>Eukaryota</taxon>
        <taxon>Viridiplantae</taxon>
        <taxon>Chlorophyta</taxon>
        <taxon>Chloropicophyceae</taxon>
        <taxon>Chloropicales</taxon>
        <taxon>Chloropicaceae</taxon>
        <taxon>Chloropicon</taxon>
    </lineage>
</organism>
<protein>
    <submittedName>
        <fullName evidence="2">Uncharacterized protein</fullName>
    </submittedName>
</protein>
<evidence type="ECO:0000256" key="1">
    <source>
        <dbReference type="SAM" id="Coils"/>
    </source>
</evidence>
<dbReference type="Proteomes" id="UP001472866">
    <property type="component" value="Chromosome 03"/>
</dbReference>
<dbReference type="EMBL" id="CP151503">
    <property type="protein sequence ID" value="WZN60640.1"/>
    <property type="molecule type" value="Genomic_DNA"/>
</dbReference>
<evidence type="ECO:0000313" key="3">
    <source>
        <dbReference type="Proteomes" id="UP001472866"/>
    </source>
</evidence>
<accession>A0AAX4P2M4</accession>